<keyword evidence="2" id="KW-1003">Cell membrane</keyword>
<dbReference type="CDD" id="cd06581">
    <property type="entry name" value="TM_PBP1_LivM_like"/>
    <property type="match status" value="1"/>
</dbReference>
<dbReference type="InterPro" id="IPR001851">
    <property type="entry name" value="ABC_transp_permease"/>
</dbReference>
<dbReference type="InterPro" id="IPR043428">
    <property type="entry name" value="LivM-like"/>
</dbReference>
<comment type="subcellular location">
    <subcellularLocation>
        <location evidence="1">Cell membrane</location>
        <topology evidence="1">Multi-pass membrane protein</topology>
    </subcellularLocation>
</comment>
<protein>
    <submittedName>
        <fullName evidence="8">Amino acid/amide ABC transporter membrane protein 2, HAAT family</fullName>
    </submittedName>
</protein>
<accession>A0A286GL89</accession>
<keyword evidence="4 7" id="KW-1133">Transmembrane helix</keyword>
<dbReference type="Proteomes" id="UP000219621">
    <property type="component" value="Unassembled WGS sequence"/>
</dbReference>
<dbReference type="PANTHER" id="PTHR30482">
    <property type="entry name" value="HIGH-AFFINITY BRANCHED-CHAIN AMINO ACID TRANSPORT SYSTEM PERMEASE"/>
    <property type="match status" value="1"/>
</dbReference>
<name>A0A286GL89_9PROT</name>
<feature type="transmembrane region" description="Helical" evidence="7">
    <location>
        <begin position="119"/>
        <end position="136"/>
    </location>
</feature>
<evidence type="ECO:0000256" key="3">
    <source>
        <dbReference type="ARBA" id="ARBA00022692"/>
    </source>
</evidence>
<proteinExistence type="predicted"/>
<evidence type="ECO:0000256" key="2">
    <source>
        <dbReference type="ARBA" id="ARBA00022475"/>
    </source>
</evidence>
<feature type="transmembrane region" description="Helical" evidence="7">
    <location>
        <begin position="41"/>
        <end position="58"/>
    </location>
</feature>
<feature type="transmembrane region" description="Helical" evidence="7">
    <location>
        <begin position="65"/>
        <end position="83"/>
    </location>
</feature>
<evidence type="ECO:0000256" key="7">
    <source>
        <dbReference type="SAM" id="Phobius"/>
    </source>
</evidence>
<gene>
    <name evidence="8" type="ORF">SAMN05421508_105246</name>
</gene>
<evidence type="ECO:0000313" key="8">
    <source>
        <dbReference type="EMBL" id="SOD96280.1"/>
    </source>
</evidence>
<reference evidence="8 9" key="1">
    <citation type="submission" date="2017-09" db="EMBL/GenBank/DDBJ databases">
        <authorList>
            <person name="Ehlers B."/>
            <person name="Leendertz F.H."/>
        </authorList>
    </citation>
    <scope>NUCLEOTIDE SEQUENCE [LARGE SCALE GENOMIC DNA]</scope>
    <source>
        <strain evidence="8 9">USBA 140</strain>
    </source>
</reference>
<dbReference type="EMBL" id="OCNJ01000005">
    <property type="protein sequence ID" value="SOD96280.1"/>
    <property type="molecule type" value="Genomic_DNA"/>
</dbReference>
<evidence type="ECO:0000256" key="4">
    <source>
        <dbReference type="ARBA" id="ARBA00022989"/>
    </source>
</evidence>
<feature type="transmembrane region" description="Helical" evidence="7">
    <location>
        <begin position="212"/>
        <end position="236"/>
    </location>
</feature>
<keyword evidence="5 7" id="KW-0472">Membrane</keyword>
<feature type="compositionally biased region" description="Low complexity" evidence="6">
    <location>
        <begin position="345"/>
        <end position="354"/>
    </location>
</feature>
<keyword evidence="3 7" id="KW-0812">Transmembrane</keyword>
<dbReference type="GO" id="GO:0015658">
    <property type="term" value="F:branched-chain amino acid transmembrane transporter activity"/>
    <property type="evidence" value="ECO:0007669"/>
    <property type="project" value="InterPro"/>
</dbReference>
<dbReference type="PANTHER" id="PTHR30482:SF17">
    <property type="entry name" value="ABC TRANSPORTER ATP-BINDING PROTEIN"/>
    <property type="match status" value="1"/>
</dbReference>
<dbReference type="Pfam" id="PF02653">
    <property type="entry name" value="BPD_transp_2"/>
    <property type="match status" value="1"/>
</dbReference>
<evidence type="ECO:0000256" key="5">
    <source>
        <dbReference type="ARBA" id="ARBA00023136"/>
    </source>
</evidence>
<dbReference type="RefSeq" id="WP_097279619.1">
    <property type="nucleotide sequence ID" value="NZ_OCNJ01000005.1"/>
</dbReference>
<evidence type="ECO:0000256" key="6">
    <source>
        <dbReference type="SAM" id="MobiDB-lite"/>
    </source>
</evidence>
<feature type="transmembrane region" description="Helical" evidence="7">
    <location>
        <begin position="296"/>
        <end position="318"/>
    </location>
</feature>
<sequence>MRSLPTPIRALLLTLTVLAALFPLYGPLVAGDAYDFYLQKVTGILILCILAVSLDLLVGVTGMVSVAHAAFLGIAGYTLALYAPEYEAANILTALPVSLAAAALASLVIGLLIIRTGGIFFIMATIAFSQMIYYLFHDADFAGGSDGIYIMVRPALIVGDTEILTFDNPHTLFYVTLGSLVGIYLLLRAMLRAPFGRVLAGIKENENRVQALGYNPVVYKLAAFVIAGTLAGYAGFLTASQYGYMNPAQLSWTLSAHALIMVIMGGLGTLFGPILGAFALEGLHYVFASWTSHWELLLGLVAIGIVLLLPGGIAGLLLRLCARSAKAAAPDTGEPAGTPAPPRPVLARTPTTTATGGGALKMAANKEKS</sequence>
<keyword evidence="9" id="KW-1185">Reference proteome</keyword>
<feature type="transmembrane region" description="Helical" evidence="7">
    <location>
        <begin position="89"/>
        <end position="112"/>
    </location>
</feature>
<dbReference type="OrthoDB" id="9804361at2"/>
<feature type="region of interest" description="Disordered" evidence="6">
    <location>
        <begin position="329"/>
        <end position="369"/>
    </location>
</feature>
<evidence type="ECO:0000256" key="1">
    <source>
        <dbReference type="ARBA" id="ARBA00004651"/>
    </source>
</evidence>
<evidence type="ECO:0000313" key="9">
    <source>
        <dbReference type="Proteomes" id="UP000219621"/>
    </source>
</evidence>
<dbReference type="AlphaFoldDB" id="A0A286GL89"/>
<feature type="transmembrane region" description="Helical" evidence="7">
    <location>
        <begin position="172"/>
        <end position="191"/>
    </location>
</feature>
<dbReference type="GO" id="GO:0005886">
    <property type="term" value="C:plasma membrane"/>
    <property type="evidence" value="ECO:0007669"/>
    <property type="project" value="UniProtKB-SubCell"/>
</dbReference>
<feature type="transmembrane region" description="Helical" evidence="7">
    <location>
        <begin position="256"/>
        <end position="284"/>
    </location>
</feature>
<organism evidence="8 9">
    <name type="scientific">Caenispirillum bisanense</name>
    <dbReference type="NCBI Taxonomy" id="414052"/>
    <lineage>
        <taxon>Bacteria</taxon>
        <taxon>Pseudomonadati</taxon>
        <taxon>Pseudomonadota</taxon>
        <taxon>Alphaproteobacteria</taxon>
        <taxon>Rhodospirillales</taxon>
        <taxon>Novispirillaceae</taxon>
        <taxon>Caenispirillum</taxon>
    </lineage>
</organism>